<organism evidence="3 4">
    <name type="scientific">Streptomyces marokkonensis</name>
    <dbReference type="NCBI Taxonomy" id="324855"/>
    <lineage>
        <taxon>Bacteria</taxon>
        <taxon>Bacillati</taxon>
        <taxon>Actinomycetota</taxon>
        <taxon>Actinomycetes</taxon>
        <taxon>Kitasatosporales</taxon>
        <taxon>Streptomycetaceae</taxon>
        <taxon>Streptomyces</taxon>
    </lineage>
</organism>
<protein>
    <submittedName>
        <fullName evidence="3">Peptidoglycan-binding domain-containing protein</fullName>
    </submittedName>
</protein>
<comment type="caution">
    <text evidence="3">The sequence shown here is derived from an EMBL/GenBank/DDBJ whole genome shotgun (WGS) entry which is preliminary data.</text>
</comment>
<dbReference type="InterPro" id="IPR002477">
    <property type="entry name" value="Peptidoglycan-bd-like"/>
</dbReference>
<dbReference type="Pfam" id="PF01471">
    <property type="entry name" value="PG_binding_1"/>
    <property type="match status" value="1"/>
</dbReference>
<keyword evidence="1" id="KW-0732">Signal</keyword>
<dbReference type="EMBL" id="BAABCQ010000029">
    <property type="protein sequence ID" value="GAA3969128.1"/>
    <property type="molecule type" value="Genomic_DNA"/>
</dbReference>
<evidence type="ECO:0000259" key="2">
    <source>
        <dbReference type="Pfam" id="PF01471"/>
    </source>
</evidence>
<feature type="domain" description="Peptidoglycan binding-like" evidence="2">
    <location>
        <begin position="71"/>
        <end position="130"/>
    </location>
</feature>
<evidence type="ECO:0000313" key="3">
    <source>
        <dbReference type="EMBL" id="GAA3969128.1"/>
    </source>
</evidence>
<keyword evidence="4" id="KW-1185">Reference proteome</keyword>
<dbReference type="InterPro" id="IPR036366">
    <property type="entry name" value="PGBDSf"/>
</dbReference>
<proteinExistence type="predicted"/>
<reference evidence="4" key="1">
    <citation type="journal article" date="2019" name="Int. J. Syst. Evol. Microbiol.">
        <title>The Global Catalogue of Microorganisms (GCM) 10K type strain sequencing project: providing services to taxonomists for standard genome sequencing and annotation.</title>
        <authorList>
            <consortium name="The Broad Institute Genomics Platform"/>
            <consortium name="The Broad Institute Genome Sequencing Center for Infectious Disease"/>
            <person name="Wu L."/>
            <person name="Ma J."/>
        </authorList>
    </citation>
    <scope>NUCLEOTIDE SEQUENCE [LARGE SCALE GENOMIC DNA]</scope>
    <source>
        <strain evidence="4">JCM 17027</strain>
    </source>
</reference>
<dbReference type="InterPro" id="IPR036365">
    <property type="entry name" value="PGBD-like_sf"/>
</dbReference>
<evidence type="ECO:0000313" key="4">
    <source>
        <dbReference type="Proteomes" id="UP001500034"/>
    </source>
</evidence>
<evidence type="ECO:0000256" key="1">
    <source>
        <dbReference type="SAM" id="SignalP"/>
    </source>
</evidence>
<name>A0ABP7PPW0_9ACTN</name>
<dbReference type="Proteomes" id="UP001500034">
    <property type="component" value="Unassembled WGS sequence"/>
</dbReference>
<sequence length="146" mass="15363">MNVRKKLIGAASVLAVSAGLLGAGIVTAPAAHAASTCTTAVLTNMGSHYYANQPSTNSWSTNCLLSQGNQGYAVEALQRSLKRCVNSWTQNNVVVDGIYGPKTAQAVRYAQAKYGVAVDGVYGPNTRDAMRWWSENFGSGGDACRS</sequence>
<feature type="signal peptide" evidence="1">
    <location>
        <begin position="1"/>
        <end position="33"/>
    </location>
</feature>
<dbReference type="Gene3D" id="1.10.101.10">
    <property type="entry name" value="PGBD-like superfamily/PGBD"/>
    <property type="match status" value="1"/>
</dbReference>
<feature type="chain" id="PRO_5047519557" evidence="1">
    <location>
        <begin position="34"/>
        <end position="146"/>
    </location>
</feature>
<dbReference type="SUPFAM" id="SSF47090">
    <property type="entry name" value="PGBD-like"/>
    <property type="match status" value="1"/>
</dbReference>
<accession>A0ABP7PPW0</accession>
<gene>
    <name evidence="3" type="ORF">GCM10022384_20490</name>
</gene>
<dbReference type="RefSeq" id="WP_345591193.1">
    <property type="nucleotide sequence ID" value="NZ_BAABCQ010000029.1"/>
</dbReference>
<dbReference type="PROSITE" id="PS51318">
    <property type="entry name" value="TAT"/>
    <property type="match status" value="1"/>
</dbReference>
<dbReference type="InterPro" id="IPR006311">
    <property type="entry name" value="TAT_signal"/>
</dbReference>